<accession>A0A1J4SFL5</accession>
<dbReference type="HAMAP" id="MF_01404">
    <property type="entry name" value="PvlArgDC"/>
    <property type="match status" value="1"/>
</dbReference>
<dbReference type="PANTHER" id="PTHR40438:SF1">
    <property type="entry name" value="PYRUVOYL-DEPENDENT ARGININE DECARBOXYLASE"/>
    <property type="match status" value="1"/>
</dbReference>
<keyword evidence="5" id="KW-0210">Decarboxylase</keyword>
<comment type="similarity">
    <text evidence="2">Belongs to the pyruvoyl-dependent arginine decarboxylase family.</text>
</comment>
<dbReference type="InterPro" id="IPR002724">
    <property type="entry name" value="Pyruvoyl-dep_arg_deCO2ase"/>
</dbReference>
<name>A0A1J4SFL5_9BACT</name>
<dbReference type="EC" id="4.1.1.19" evidence="3"/>
<comment type="caution">
    <text evidence="9">The sequence shown here is derived from an EMBL/GenBank/DDBJ whole genome shotgun (WGS) entry which is preliminary data.</text>
</comment>
<dbReference type="InterPro" id="IPR016104">
    <property type="entry name" value="Pyr-dep_his/arg-deCO2ase"/>
</dbReference>
<dbReference type="PANTHER" id="PTHR40438">
    <property type="entry name" value="PYRUVOYL-DEPENDENT ARGININE DECARBOXYLASE"/>
    <property type="match status" value="1"/>
</dbReference>
<dbReference type="EMBL" id="MNUO01000024">
    <property type="protein sequence ID" value="OIN98088.1"/>
    <property type="molecule type" value="Genomic_DNA"/>
</dbReference>
<dbReference type="AlphaFoldDB" id="A0A1J4SFL5"/>
<keyword evidence="6" id="KW-0456">Lyase</keyword>
<comment type="catalytic activity">
    <reaction evidence="8">
        <text>L-arginine + H(+) = agmatine + CO2</text>
        <dbReference type="Rhea" id="RHEA:17641"/>
        <dbReference type="ChEBI" id="CHEBI:15378"/>
        <dbReference type="ChEBI" id="CHEBI:16526"/>
        <dbReference type="ChEBI" id="CHEBI:32682"/>
        <dbReference type="ChEBI" id="CHEBI:58145"/>
        <dbReference type="EC" id="4.1.1.19"/>
    </reaction>
</comment>
<dbReference type="PIRSF" id="PIRSF005216">
    <property type="entry name" value="Pyruvoyl-dep_arg_deCO2ase"/>
    <property type="match status" value="1"/>
</dbReference>
<evidence type="ECO:0000256" key="1">
    <source>
        <dbReference type="ARBA" id="ARBA00001928"/>
    </source>
</evidence>
<dbReference type="Pfam" id="PF01862">
    <property type="entry name" value="PvlArgDC"/>
    <property type="match status" value="1"/>
</dbReference>
<dbReference type="NCBIfam" id="TIGR00286">
    <property type="entry name" value="pyruvoyl-dependent arginine decarboxylase"/>
    <property type="match status" value="1"/>
</dbReference>
<evidence type="ECO:0000256" key="4">
    <source>
        <dbReference type="ARBA" id="ARBA00014727"/>
    </source>
</evidence>
<evidence type="ECO:0000256" key="2">
    <source>
        <dbReference type="ARBA" id="ARBA00008611"/>
    </source>
</evidence>
<dbReference type="SFLD" id="SFLDG01170">
    <property type="entry name" value="Pyruvoyl-dependent_arginine_de"/>
    <property type="match status" value="1"/>
</dbReference>
<sequence>MLIKTPTKFFLVSGTGEGNTSLTAFDDALLNAGIANTNLLKVTSILPPHCREIKPIKLPFGALVPVVYALKISSTRDELISATVGVGIPANKNKPGLIMEYSCRGSKKEAQRIVGEMIEEGFSNREEKLKEIKIVSAECRVKRTGASCAAVVLWR</sequence>
<dbReference type="Proteomes" id="UP000182278">
    <property type="component" value="Unassembled WGS sequence"/>
</dbReference>
<reference evidence="9 10" key="1">
    <citation type="journal article" date="2016" name="Environ. Microbiol.">
        <title>Genomic resolution of a cold subsurface aquifer community provides metabolic insights for novel microbes adapted to high CO concentrations.</title>
        <authorList>
            <person name="Probst A.J."/>
            <person name="Castelle C.J."/>
            <person name="Singh A."/>
            <person name="Brown C.T."/>
            <person name="Anantharaman K."/>
            <person name="Sharon I."/>
            <person name="Hug L.A."/>
            <person name="Burstein D."/>
            <person name="Emerson J.B."/>
            <person name="Thomas B.C."/>
            <person name="Banfield J.F."/>
        </authorList>
    </citation>
    <scope>NUCLEOTIDE SEQUENCE [LARGE SCALE GENOMIC DNA]</scope>
    <source>
        <strain evidence="9">CG1_02_38_46</strain>
    </source>
</reference>
<evidence type="ECO:0000256" key="5">
    <source>
        <dbReference type="ARBA" id="ARBA00022793"/>
    </source>
</evidence>
<dbReference type="Gene3D" id="3.30.60.30">
    <property type="match status" value="1"/>
</dbReference>
<evidence type="ECO:0000313" key="10">
    <source>
        <dbReference type="Proteomes" id="UP000182278"/>
    </source>
</evidence>
<proteinExistence type="inferred from homology"/>
<dbReference type="GO" id="GO:0008792">
    <property type="term" value="F:arginine decarboxylase activity"/>
    <property type="evidence" value="ECO:0007669"/>
    <property type="project" value="UniProtKB-EC"/>
</dbReference>
<evidence type="ECO:0000313" key="9">
    <source>
        <dbReference type="EMBL" id="OIN98088.1"/>
    </source>
</evidence>
<comment type="cofactor">
    <cofactor evidence="1">
        <name>pyruvate</name>
        <dbReference type="ChEBI" id="CHEBI:15361"/>
    </cofactor>
</comment>
<dbReference type="SUPFAM" id="SSF56271">
    <property type="entry name" value="Pyruvoyl-dependent histidine and arginine decarboxylases"/>
    <property type="match status" value="1"/>
</dbReference>
<organism evidence="9 10">
    <name type="scientific">Candidatus Desantisbacteria bacterium CG1_02_38_46</name>
    <dbReference type="NCBI Taxonomy" id="1817893"/>
    <lineage>
        <taxon>Bacteria</taxon>
        <taxon>Candidatus Desantisiibacteriota</taxon>
    </lineage>
</organism>
<dbReference type="GO" id="GO:0006527">
    <property type="term" value="P:L-arginine catabolic process"/>
    <property type="evidence" value="ECO:0007669"/>
    <property type="project" value="InterPro"/>
</dbReference>
<protein>
    <recommendedName>
        <fullName evidence="4">Pyruvoyl-dependent arginine decarboxylase AaxB</fullName>
        <ecNumber evidence="3">4.1.1.19</ecNumber>
    </recommendedName>
</protein>
<evidence type="ECO:0000256" key="8">
    <source>
        <dbReference type="ARBA" id="ARBA00049309"/>
    </source>
</evidence>
<keyword evidence="7" id="KW-0670">Pyruvate</keyword>
<dbReference type="InterPro" id="IPR016105">
    <property type="entry name" value="Pyr-dep_his/arg-deCO2ase_sand"/>
</dbReference>
<evidence type="ECO:0000256" key="3">
    <source>
        <dbReference type="ARBA" id="ARBA00012426"/>
    </source>
</evidence>
<dbReference type="STRING" id="1817893.AUJ66_01590"/>
<evidence type="ECO:0000256" key="6">
    <source>
        <dbReference type="ARBA" id="ARBA00023239"/>
    </source>
</evidence>
<evidence type="ECO:0000256" key="7">
    <source>
        <dbReference type="ARBA" id="ARBA00023317"/>
    </source>
</evidence>
<dbReference type="Gene3D" id="3.50.20.10">
    <property type="entry name" value="Pyruvoyl-Dependent Histidine Decarboxylase, subunit B"/>
    <property type="match status" value="1"/>
</dbReference>
<gene>
    <name evidence="9" type="ORF">AUJ66_01590</name>
</gene>